<name>A0A412YTF9_9FIRM</name>
<dbReference type="RefSeq" id="WP_118019728.1">
    <property type="nucleotide sequence ID" value="NZ_JAQEBA010000040.1"/>
</dbReference>
<dbReference type="EMBL" id="QRZM01000026">
    <property type="protein sequence ID" value="RGV69059.1"/>
    <property type="molecule type" value="Genomic_DNA"/>
</dbReference>
<evidence type="ECO:0000313" key="1">
    <source>
        <dbReference type="EMBL" id="RGV69059.1"/>
    </source>
</evidence>
<organism evidence="1 2">
    <name type="scientific">Enterocloster bolteae</name>
    <dbReference type="NCBI Taxonomy" id="208479"/>
    <lineage>
        <taxon>Bacteria</taxon>
        <taxon>Bacillati</taxon>
        <taxon>Bacillota</taxon>
        <taxon>Clostridia</taxon>
        <taxon>Lachnospirales</taxon>
        <taxon>Lachnospiraceae</taxon>
        <taxon>Enterocloster</taxon>
    </lineage>
</organism>
<dbReference type="Proteomes" id="UP000284543">
    <property type="component" value="Unassembled WGS sequence"/>
</dbReference>
<proteinExistence type="predicted"/>
<reference evidence="1 2" key="1">
    <citation type="submission" date="2018-08" db="EMBL/GenBank/DDBJ databases">
        <title>A genome reference for cultivated species of the human gut microbiota.</title>
        <authorList>
            <person name="Zou Y."/>
            <person name="Xue W."/>
            <person name="Luo G."/>
        </authorList>
    </citation>
    <scope>NUCLEOTIDE SEQUENCE [LARGE SCALE GENOMIC DNA]</scope>
    <source>
        <strain evidence="1 2">AF14-18</strain>
    </source>
</reference>
<sequence length="539" mass="63191">MFFSTRPLWKEINIGQRQVNDLYHEYLGTENRDITSRKEAIKFLAQITSRIQDEMTIDLKRNNPEGSIKDLYKILDEVYHFYRRQKEARSKMREAGVDRGDTFEVFSENRNMARNIIDAVNLWIENSLLFQENLKKEYDKKSFNLNKELCIKMYIYGAASQALSLISMSQKFDSKELFTGVKIRPDEDYAIEPIRYHPVIHFNTALTGNQNILAEDTELKNADDSIIGEGFYSTYKIKFIYSLRLLSTFKEDMLLGGKCAMTVIDKKDFIDTLQEYSPQPIDIDDFFELFVLDKEKIKSQIKGDDGIIWIMNANQYRHEIRPFLCLENDRIFISYCALQQAQELWSSILLNGGMCYSNKKDDLTRAIERRNEELSDKLVEILREKLNSHFKADFDKIDVRYDRIFGSKDIDYGDYDLIFYSDEVKELFLIEAKFFSDSLNNSGTISDYEKMFKAHGYYEHCRGRYDLVMAEPEKMKQFIGATDRIKAHFLFVSSKPLEIEFQDEDGVVCFPCLSIFDDYIKGKLLPEVGDDPVRPTHEL</sequence>
<gene>
    <name evidence="1" type="ORF">DWW02_28770</name>
</gene>
<accession>A0A412YTF9</accession>
<protein>
    <submittedName>
        <fullName evidence="1">Uncharacterized protein</fullName>
    </submittedName>
</protein>
<dbReference type="AlphaFoldDB" id="A0A412YTF9"/>
<evidence type="ECO:0000313" key="2">
    <source>
        <dbReference type="Proteomes" id="UP000284543"/>
    </source>
</evidence>
<comment type="caution">
    <text evidence="1">The sequence shown here is derived from an EMBL/GenBank/DDBJ whole genome shotgun (WGS) entry which is preliminary data.</text>
</comment>